<dbReference type="Proteomes" id="UP000095286">
    <property type="component" value="Unplaced"/>
</dbReference>
<proteinExistence type="predicted"/>
<dbReference type="WBParaSite" id="RSKR_0001084075.1">
    <property type="protein sequence ID" value="RSKR_0001084075.1"/>
    <property type="gene ID" value="RSKR_0001084075"/>
</dbReference>
<evidence type="ECO:0000313" key="2">
    <source>
        <dbReference type="WBParaSite" id="RSKR_0001084075.1"/>
    </source>
</evidence>
<name>A0AC35UFI2_9BILA</name>
<protein>
    <submittedName>
        <fullName evidence="2">IgGFc_binding domain-containing protein</fullName>
    </submittedName>
</protein>
<evidence type="ECO:0000313" key="1">
    <source>
        <dbReference type="Proteomes" id="UP000095286"/>
    </source>
</evidence>
<organism evidence="1 2">
    <name type="scientific">Rhabditophanes sp. KR3021</name>
    <dbReference type="NCBI Taxonomy" id="114890"/>
    <lineage>
        <taxon>Eukaryota</taxon>
        <taxon>Metazoa</taxon>
        <taxon>Ecdysozoa</taxon>
        <taxon>Nematoda</taxon>
        <taxon>Chromadorea</taxon>
        <taxon>Rhabditida</taxon>
        <taxon>Tylenchina</taxon>
        <taxon>Panagrolaimomorpha</taxon>
        <taxon>Strongyloidoidea</taxon>
        <taxon>Alloionematidae</taxon>
        <taxon>Rhabditophanes</taxon>
    </lineage>
</organism>
<sequence length="207" mass="23370">MIPTIDGPYHPNWNYLVHLHKANPDASQIIHIFGDDEFDTNVTVTHYVDDKFLNTYTLQVKSEVGSYQNVILFPSDTRIHSEHPVYVVGGVANGTGDERMVVSEFTQAMYISPPRSNGCENKLSINLYATSTHYTYTPITRFGGIRGTVASDIWQFENAFIHYIPNTSQFIKGDIRFVTYSPNSNVDICADSDVANAATRLDYRNFD</sequence>
<accession>A0AC35UFI2</accession>
<reference evidence="2" key="1">
    <citation type="submission" date="2016-11" db="UniProtKB">
        <authorList>
            <consortium name="WormBaseParasite"/>
        </authorList>
    </citation>
    <scope>IDENTIFICATION</scope>
    <source>
        <strain evidence="2">KR3021</strain>
    </source>
</reference>